<dbReference type="Gene3D" id="3.30.70.1230">
    <property type="entry name" value="Nucleotide cyclase"/>
    <property type="match status" value="1"/>
</dbReference>
<dbReference type="EMBL" id="BJYZ01000027">
    <property type="protein sequence ID" value="GEO41378.1"/>
    <property type="molecule type" value="Genomic_DNA"/>
</dbReference>
<reference evidence="2 3" key="1">
    <citation type="submission" date="2019-07" db="EMBL/GenBank/DDBJ databases">
        <title>Whole genome shotgun sequence of Skermanella aerolata NBRC 106429.</title>
        <authorList>
            <person name="Hosoyama A."/>
            <person name="Uohara A."/>
            <person name="Ohji S."/>
            <person name="Ichikawa N."/>
        </authorList>
    </citation>
    <scope>NUCLEOTIDE SEQUENCE [LARGE SCALE GENOMIC DNA]</scope>
    <source>
        <strain evidence="2 3">NBRC 106429</strain>
    </source>
</reference>
<dbReference type="RefSeq" id="WP_044431659.1">
    <property type="nucleotide sequence ID" value="NZ_BJYZ01000027.1"/>
</dbReference>
<dbReference type="InterPro" id="IPR001054">
    <property type="entry name" value="A/G_cyclase"/>
</dbReference>
<dbReference type="InterPro" id="IPR023393">
    <property type="entry name" value="START-like_dom_sf"/>
</dbReference>
<dbReference type="CDD" id="cd07302">
    <property type="entry name" value="CHD"/>
    <property type="match status" value="1"/>
</dbReference>
<accession>A0A512DY19</accession>
<dbReference type="GO" id="GO:0006171">
    <property type="term" value="P:cAMP biosynthetic process"/>
    <property type="evidence" value="ECO:0007669"/>
    <property type="project" value="TreeGrafter"/>
</dbReference>
<feature type="domain" description="Guanylate cyclase" evidence="1">
    <location>
        <begin position="432"/>
        <end position="542"/>
    </location>
</feature>
<dbReference type="OrthoDB" id="7374210at2"/>
<dbReference type="InterPro" id="IPR045983">
    <property type="entry name" value="GUC-dom-containing_N"/>
</dbReference>
<dbReference type="PROSITE" id="PS50125">
    <property type="entry name" value="GUANYLATE_CYCLASE_2"/>
    <property type="match status" value="1"/>
</dbReference>
<dbReference type="SUPFAM" id="SSF55961">
    <property type="entry name" value="Bet v1-like"/>
    <property type="match status" value="1"/>
</dbReference>
<dbReference type="Pfam" id="PF19363">
    <property type="entry name" value="DUF5939"/>
    <property type="match status" value="1"/>
</dbReference>
<organism evidence="2 3">
    <name type="scientific">Skermanella aerolata</name>
    <dbReference type="NCBI Taxonomy" id="393310"/>
    <lineage>
        <taxon>Bacteria</taxon>
        <taxon>Pseudomonadati</taxon>
        <taxon>Pseudomonadota</taxon>
        <taxon>Alphaproteobacteria</taxon>
        <taxon>Rhodospirillales</taxon>
        <taxon>Azospirillaceae</taxon>
        <taxon>Skermanella</taxon>
    </lineage>
</organism>
<evidence type="ECO:0000259" key="1">
    <source>
        <dbReference type="PROSITE" id="PS50125"/>
    </source>
</evidence>
<protein>
    <recommendedName>
        <fullName evidence="1">Guanylate cyclase domain-containing protein</fullName>
    </recommendedName>
</protein>
<dbReference type="PANTHER" id="PTHR43081">
    <property type="entry name" value="ADENYLATE CYCLASE, TERMINAL-DIFFERENTIATION SPECIFIC-RELATED"/>
    <property type="match status" value="1"/>
</dbReference>
<dbReference type="InterPro" id="IPR029787">
    <property type="entry name" value="Nucleotide_cyclase"/>
</dbReference>
<dbReference type="CDD" id="cd07812">
    <property type="entry name" value="SRPBCC"/>
    <property type="match status" value="1"/>
</dbReference>
<gene>
    <name evidence="2" type="ORF">SAE02_55260</name>
</gene>
<dbReference type="PANTHER" id="PTHR43081:SF19">
    <property type="entry name" value="PH-SENSITIVE ADENYLATE CYCLASE RV1264"/>
    <property type="match status" value="1"/>
</dbReference>
<dbReference type="Proteomes" id="UP000321523">
    <property type="component" value="Unassembled WGS sequence"/>
</dbReference>
<dbReference type="SUPFAM" id="SSF55073">
    <property type="entry name" value="Nucleotide cyclase"/>
    <property type="match status" value="1"/>
</dbReference>
<dbReference type="GO" id="GO:0035556">
    <property type="term" value="P:intracellular signal transduction"/>
    <property type="evidence" value="ECO:0007669"/>
    <property type="project" value="InterPro"/>
</dbReference>
<comment type="caution">
    <text evidence="2">The sequence shown here is derived from an EMBL/GenBank/DDBJ whole genome shotgun (WGS) entry which is preliminary data.</text>
</comment>
<evidence type="ECO:0000313" key="2">
    <source>
        <dbReference type="EMBL" id="GEO41378.1"/>
    </source>
</evidence>
<dbReference type="AlphaFoldDB" id="A0A512DY19"/>
<proteinExistence type="predicted"/>
<dbReference type="InterPro" id="IPR050697">
    <property type="entry name" value="Adenylyl/Guanylyl_Cyclase_3/4"/>
</dbReference>
<evidence type="ECO:0000313" key="3">
    <source>
        <dbReference type="Proteomes" id="UP000321523"/>
    </source>
</evidence>
<dbReference type="Gene3D" id="3.30.530.20">
    <property type="match status" value="1"/>
</dbReference>
<sequence length="602" mass="65400">MVKAQRRTWVWWFDQPPERLWPLLADTPRFNEAMGLPKYQVEEIPRPDGTVLRIGSGTAGGFRLEWEEEPFQWIAPHGFTQTRRFRKGPFSTVSPTLKLTPERGGTEVSYTLEAAPSNPLGWLLLRLGFLDKFGTKTEKLVREAAAHAADTKPHPFDYAAPPVDPAVTQRIDGMVAALEESGNGHGLARRLADHLLTAQEVDLLQIRPLALARSWDSAPRPVIELCLGAVKTGLLTLRWNLLCPRCRGAKATAATLDRLPSGAHCPSCNIDYGRDFTRNVELTFQPAPALRPLTEGEYCLAGPMTTPHVHVQQTLEPGEVRSLSVDLPAGWWRLRTLEPGGSVDLDWREPGAASFPLIVADGDTVRAVPQASPGPLSLENRASHPLTLVVERRDWVADALTAHQVTALQAFRDMFSDEVLRPGDEVAIGTVTLMFTDLKGSTALYDRVGDAHAFHMVREHFAVLAKTVREHDGAIVKTIGDAVMAAFADPADAVRAALAIQSAPPEGLAIKMGLHSGACVAVTLNGRLDYFGSTVNLAARLEGLSQGGDIVLSDRLASDPVVSAVISPLHSLVESAELKGFGAPVSFRRLVPDMVNSYTALS</sequence>
<dbReference type="SMART" id="SM00044">
    <property type="entry name" value="CYCc"/>
    <property type="match status" value="1"/>
</dbReference>
<name>A0A512DY19_9PROT</name>
<keyword evidence="3" id="KW-1185">Reference proteome</keyword>
<dbReference type="Pfam" id="PF00211">
    <property type="entry name" value="Guanylate_cyc"/>
    <property type="match status" value="1"/>
</dbReference>
<dbReference type="GO" id="GO:0004016">
    <property type="term" value="F:adenylate cyclase activity"/>
    <property type="evidence" value="ECO:0007669"/>
    <property type="project" value="UniProtKB-ARBA"/>
</dbReference>